<dbReference type="Proteomes" id="UP000249638">
    <property type="component" value="Unassembled WGS sequence"/>
</dbReference>
<accession>A0A2W7PZY9</accession>
<reference evidence="1" key="1">
    <citation type="submission" date="2018-06" db="EMBL/GenBank/DDBJ databases">
        <title>Genomic Encyclopedia of Type Strains, Phase IV (KMG-V): Genome sequencing to study the core and pangenomes of soil and plant-associated prokaryotes.</title>
        <authorList>
            <person name="Whitman W."/>
        </authorList>
    </citation>
    <scope>NUCLEOTIDE SEQUENCE [LARGE SCALE GENOMIC DNA]</scope>
    <source>
        <strain evidence="1">MLR2-44</strain>
    </source>
</reference>
<protein>
    <submittedName>
        <fullName evidence="1">Uncharacterized protein</fullName>
    </submittedName>
</protein>
<comment type="caution">
    <text evidence="1">The sequence shown here is derived from an EMBL/GenBank/DDBJ whole genome shotgun (WGS) entry which is preliminary data.</text>
</comment>
<organism evidence="1 2">
    <name type="scientific">Cupriavidus phytorum</name>
    <dbReference type="NCBI Taxonomy" id="3024399"/>
    <lineage>
        <taxon>Bacteria</taxon>
        <taxon>Pseudomonadati</taxon>
        <taxon>Pseudomonadota</taxon>
        <taxon>Betaproteobacteria</taxon>
        <taxon>Burkholderiales</taxon>
        <taxon>Burkholderiaceae</taxon>
        <taxon>Cupriavidus</taxon>
    </lineage>
</organism>
<dbReference type="AlphaFoldDB" id="A0A2W7PZY9"/>
<evidence type="ECO:0000313" key="2">
    <source>
        <dbReference type="Proteomes" id="UP000249638"/>
    </source>
</evidence>
<proteinExistence type="predicted"/>
<sequence>MQSSFLVALTDVKKREVPRHPKQFDLCAVTNEPLKNVVLVVAPRSYPGLAEGLEIGAVYEHDEKKELTCRVEGKYHNLIFLDWCRILTIIVAKNARFIKDCSLDEWVVQVAGALEDKEKYPDTGGRGPFWELVRYGLRGVTFGPAVCAKLVRDFDEWEHVAKAHGHEEFYWLYCRLRECFAYPNERGLVYCFEPHWFQDSESDDQPLLGIDPA</sequence>
<dbReference type="EMBL" id="QKZN01000001">
    <property type="protein sequence ID" value="PZX34229.1"/>
    <property type="molecule type" value="Genomic_DNA"/>
</dbReference>
<gene>
    <name evidence="1" type="ORF">C7416_101513</name>
</gene>
<name>A0A2W7PZY9_9BURK</name>
<keyword evidence="2" id="KW-1185">Reference proteome</keyword>
<evidence type="ECO:0000313" key="1">
    <source>
        <dbReference type="EMBL" id="PZX34229.1"/>
    </source>
</evidence>